<dbReference type="Proteomes" id="UP000593835">
    <property type="component" value="Segment"/>
</dbReference>
<sequence length="217" mass="25545">MASFKEYYYSESILSHKSDYNIVNKDIIDILSSCIASFKERAILRMATFRHNNLLYYVIIERRRGVKGDHTCVEPHFGAFVTDIENILKISDTKQLLLQLKHRKDILKILNPDKIETNSQLVLSYVLSVLRDYIKEHYTLFIKLVTNEELMKKYIKLLPYVCTDLKYTPIDISNEIRTDFDGTRKRFLVLLLRKSKDLDKQDVLKSLSNINLSNYIL</sequence>
<organism evidence="1 2">
    <name type="scientific">Campylobacter phage F379</name>
    <dbReference type="NCBI Taxonomy" id="2776767"/>
    <lineage>
        <taxon>Viruses</taxon>
        <taxon>Duplodnaviria</taxon>
        <taxon>Heunggongvirae</taxon>
        <taxon>Uroviricota</taxon>
        <taxon>Caudoviricetes</taxon>
        <taxon>Connertonviridae</taxon>
        <taxon>Firehammervirus</taxon>
        <taxon>Firehammervirus F379</taxon>
    </lineage>
</organism>
<reference evidence="1 2" key="1">
    <citation type="submission" date="2020-08" db="EMBL/GenBank/DDBJ databases">
        <authorList>
            <person name="Sorensen M.C.H."/>
        </authorList>
    </citation>
    <scope>NUCLEOTIDE SEQUENCE [LARGE SCALE GENOMIC DNA]</scope>
</reference>
<protein>
    <submittedName>
        <fullName evidence="1">Uncharacterized protein</fullName>
    </submittedName>
</protein>
<gene>
    <name evidence="1" type="ORF">F379_039</name>
</gene>
<keyword evidence="2" id="KW-1185">Reference proteome</keyword>
<evidence type="ECO:0000313" key="2">
    <source>
        <dbReference type="Proteomes" id="UP000593835"/>
    </source>
</evidence>
<dbReference type="EMBL" id="MT932329">
    <property type="protein sequence ID" value="QOI69325.1"/>
    <property type="molecule type" value="Genomic_DNA"/>
</dbReference>
<name>A0A7L8ZJT9_9CAUD</name>
<evidence type="ECO:0000313" key="1">
    <source>
        <dbReference type="EMBL" id="QOI69325.1"/>
    </source>
</evidence>
<accession>A0A7L8ZJT9</accession>
<proteinExistence type="predicted"/>